<dbReference type="InterPro" id="IPR008139">
    <property type="entry name" value="SaposinB_dom"/>
</dbReference>
<reference evidence="14 15" key="1">
    <citation type="journal article" date="2022" name="Nat. Plants">
        <title>Genomes of leafy and leafless Platanthera orchids illuminate the evolution of mycoheterotrophy.</title>
        <authorList>
            <person name="Li M.H."/>
            <person name="Liu K.W."/>
            <person name="Li Z."/>
            <person name="Lu H.C."/>
            <person name="Ye Q.L."/>
            <person name="Zhang D."/>
            <person name="Wang J.Y."/>
            <person name="Li Y.F."/>
            <person name="Zhong Z.M."/>
            <person name="Liu X."/>
            <person name="Yu X."/>
            <person name="Liu D.K."/>
            <person name="Tu X.D."/>
            <person name="Liu B."/>
            <person name="Hao Y."/>
            <person name="Liao X.Y."/>
            <person name="Jiang Y.T."/>
            <person name="Sun W.H."/>
            <person name="Chen J."/>
            <person name="Chen Y.Q."/>
            <person name="Ai Y."/>
            <person name="Zhai J.W."/>
            <person name="Wu S.S."/>
            <person name="Zhou Z."/>
            <person name="Hsiao Y.Y."/>
            <person name="Wu W.L."/>
            <person name="Chen Y.Y."/>
            <person name="Lin Y.F."/>
            <person name="Hsu J.L."/>
            <person name="Li C.Y."/>
            <person name="Wang Z.W."/>
            <person name="Zhao X."/>
            <person name="Zhong W.Y."/>
            <person name="Ma X.K."/>
            <person name="Ma L."/>
            <person name="Huang J."/>
            <person name="Chen G.Z."/>
            <person name="Huang M.Z."/>
            <person name="Huang L."/>
            <person name="Peng D.H."/>
            <person name="Luo Y.B."/>
            <person name="Zou S.Q."/>
            <person name="Chen S.P."/>
            <person name="Lan S."/>
            <person name="Tsai W.C."/>
            <person name="Van de Peer Y."/>
            <person name="Liu Z.J."/>
        </authorList>
    </citation>
    <scope>NUCLEOTIDE SEQUENCE [LARGE SCALE GENOMIC DNA]</scope>
    <source>
        <strain evidence="14">Lor287</strain>
    </source>
</reference>
<dbReference type="EMBL" id="JBBWWQ010000015">
    <property type="protein sequence ID" value="KAK8928540.1"/>
    <property type="molecule type" value="Genomic_DNA"/>
</dbReference>
<keyword evidence="8" id="KW-0325">Glycoprotein</keyword>
<keyword evidence="5" id="KW-0064">Aspartyl protease</keyword>
<dbReference type="InterPro" id="IPR011001">
    <property type="entry name" value="Saposin-like"/>
</dbReference>
<keyword evidence="5" id="KW-0378">Hydrolase</keyword>
<feature type="domain" description="Saposin B-type" evidence="13">
    <location>
        <begin position="127"/>
        <end position="207"/>
    </location>
</feature>
<comment type="subcellular location">
    <subcellularLocation>
        <location evidence="1">Secreted</location>
        <location evidence="1">Extracellular space</location>
    </subcellularLocation>
</comment>
<keyword evidence="2" id="KW-0964">Secreted</keyword>
<dbReference type="SMART" id="SM00741">
    <property type="entry name" value="SapB"/>
    <property type="match status" value="2"/>
</dbReference>
<evidence type="ECO:0000256" key="2">
    <source>
        <dbReference type="ARBA" id="ARBA00022525"/>
    </source>
</evidence>
<dbReference type="PANTHER" id="PTHR11480">
    <property type="entry name" value="SAPOSIN-RELATED"/>
    <property type="match status" value="1"/>
</dbReference>
<dbReference type="Pfam" id="PF05184">
    <property type="entry name" value="SapB_1"/>
    <property type="match status" value="2"/>
</dbReference>
<evidence type="ECO:0000313" key="14">
    <source>
        <dbReference type="EMBL" id="KAK8928540.1"/>
    </source>
</evidence>
<feature type="domain" description="Saposin B-type" evidence="13">
    <location>
        <begin position="41"/>
        <end position="120"/>
    </location>
</feature>
<comment type="caution">
    <text evidence="14">The sequence shown here is derived from an EMBL/GenBank/DDBJ whole genome shotgun (WGS) entry which is preliminary data.</text>
</comment>
<dbReference type="Gene3D" id="1.10.225.10">
    <property type="entry name" value="Saposin-like"/>
    <property type="match status" value="2"/>
</dbReference>
<evidence type="ECO:0000259" key="13">
    <source>
        <dbReference type="PROSITE" id="PS50015"/>
    </source>
</evidence>
<evidence type="ECO:0000256" key="12">
    <source>
        <dbReference type="SAM" id="SignalP"/>
    </source>
</evidence>
<keyword evidence="4" id="KW-0677">Repeat</keyword>
<dbReference type="GO" id="GO:0016020">
    <property type="term" value="C:membrane"/>
    <property type="evidence" value="ECO:0007669"/>
    <property type="project" value="GOC"/>
</dbReference>
<dbReference type="Pfam" id="PF03489">
    <property type="entry name" value="SapB_2"/>
    <property type="match status" value="1"/>
</dbReference>
<evidence type="ECO:0000256" key="9">
    <source>
        <dbReference type="ARBA" id="ARBA00037221"/>
    </source>
</evidence>
<dbReference type="SUPFAM" id="SSF47862">
    <property type="entry name" value="Saposin"/>
    <property type="match status" value="2"/>
</dbReference>
<dbReference type="PRINTS" id="PR01797">
    <property type="entry name" value="SAPOSIN"/>
</dbReference>
<comment type="function">
    <text evidence="9">Pulmonary surfactant-associated proteins promote alveolar stability by lowering the surface tension at the air-liquid interface in the peripheral air spaces. SP-B increases the collapse pressure of palmitic acid to nearly 70 millinewtons per meter.</text>
</comment>
<keyword evidence="15" id="KW-1185">Reference proteome</keyword>
<dbReference type="GO" id="GO:0004190">
    <property type="term" value="F:aspartic-type endopeptidase activity"/>
    <property type="evidence" value="ECO:0007669"/>
    <property type="project" value="UniProtKB-KW"/>
</dbReference>
<evidence type="ECO:0000256" key="6">
    <source>
        <dbReference type="ARBA" id="ARBA00023145"/>
    </source>
</evidence>
<name>A0AAP0FZM4_9ASPA</name>
<evidence type="ECO:0000256" key="4">
    <source>
        <dbReference type="ARBA" id="ARBA00022737"/>
    </source>
</evidence>
<keyword evidence="6" id="KW-0865">Zymogen</keyword>
<evidence type="ECO:0000256" key="8">
    <source>
        <dbReference type="ARBA" id="ARBA00023180"/>
    </source>
</evidence>
<evidence type="ECO:0000256" key="10">
    <source>
        <dbReference type="ARBA" id="ARBA00041094"/>
    </source>
</evidence>
<evidence type="ECO:0000256" key="1">
    <source>
        <dbReference type="ARBA" id="ARBA00004239"/>
    </source>
</evidence>
<dbReference type="GO" id="GO:0005576">
    <property type="term" value="C:extracellular region"/>
    <property type="evidence" value="ECO:0007669"/>
    <property type="project" value="UniProtKB-SubCell"/>
</dbReference>
<organism evidence="14 15">
    <name type="scientific">Platanthera zijinensis</name>
    <dbReference type="NCBI Taxonomy" id="2320716"/>
    <lineage>
        <taxon>Eukaryota</taxon>
        <taxon>Viridiplantae</taxon>
        <taxon>Streptophyta</taxon>
        <taxon>Embryophyta</taxon>
        <taxon>Tracheophyta</taxon>
        <taxon>Spermatophyta</taxon>
        <taxon>Magnoliopsida</taxon>
        <taxon>Liliopsida</taxon>
        <taxon>Asparagales</taxon>
        <taxon>Orchidaceae</taxon>
        <taxon>Orchidoideae</taxon>
        <taxon>Orchideae</taxon>
        <taxon>Orchidinae</taxon>
        <taxon>Platanthera</taxon>
    </lineage>
</organism>
<dbReference type="FunFam" id="1.10.225.10:FF:000008">
    <property type="entry name" value="Pulmonary surfactant-associated protein B"/>
    <property type="match status" value="1"/>
</dbReference>
<feature type="signal peptide" evidence="12">
    <location>
        <begin position="1"/>
        <end position="23"/>
    </location>
</feature>
<accession>A0AAP0FZM4</accession>
<evidence type="ECO:0000313" key="15">
    <source>
        <dbReference type="Proteomes" id="UP001418222"/>
    </source>
</evidence>
<dbReference type="AlphaFoldDB" id="A0AAP0FZM4"/>
<keyword evidence="3 12" id="KW-0732">Signal</keyword>
<dbReference type="InterPro" id="IPR008373">
    <property type="entry name" value="Saposin"/>
</dbReference>
<keyword evidence="7" id="KW-1015">Disulfide bond</keyword>
<evidence type="ECO:0000256" key="7">
    <source>
        <dbReference type="ARBA" id="ARBA00023157"/>
    </source>
</evidence>
<gene>
    <name evidence="14" type="ORF">KSP39_PZI017823</name>
</gene>
<evidence type="ECO:0000256" key="5">
    <source>
        <dbReference type="ARBA" id="ARBA00022750"/>
    </source>
</evidence>
<dbReference type="PANTHER" id="PTHR11480:SF3">
    <property type="entry name" value="BCDNA.GH08312"/>
    <property type="match status" value="1"/>
</dbReference>
<feature type="chain" id="PRO_5042969877" description="Pulmonary surfactant-associated protein B" evidence="12">
    <location>
        <begin position="24"/>
        <end position="221"/>
    </location>
</feature>
<dbReference type="InterPro" id="IPR007856">
    <property type="entry name" value="SapB_1"/>
</dbReference>
<sequence length="221" mass="24833">MVSKVEVFLLGVMIIGWSSYVDAKNTEHSDMIVSSAVTARNENFCQLCQDFTTRTINFLKENETQTNIISNLHQVCFLLHSSKQQCISLVDCYSSILSAEIAKVEPKQLCDKVKFCEKEEGVHLIKNDDPCTICHNVVDEILTKLDDPDAQLQIIQTLLKGCNRIENFSHQCKKLVLEYGPILLVNAYKFFEKTDVCTAIHACKAHKEADIGPEFLAVSSA</sequence>
<dbReference type="GO" id="GO:0006665">
    <property type="term" value="P:sphingolipid metabolic process"/>
    <property type="evidence" value="ECO:0007669"/>
    <property type="project" value="InterPro"/>
</dbReference>
<evidence type="ECO:0000256" key="3">
    <source>
        <dbReference type="ARBA" id="ARBA00022729"/>
    </source>
</evidence>
<protein>
    <recommendedName>
        <fullName evidence="10">Pulmonary surfactant-associated protein B</fullName>
    </recommendedName>
    <alternativeName>
        <fullName evidence="11">Pulmonary surfactant-associated proteolipid SPL(Phe)</fullName>
    </alternativeName>
</protein>
<proteinExistence type="predicted"/>
<dbReference type="InterPro" id="IPR051428">
    <property type="entry name" value="Sphingo_Act-Surfact_Prot"/>
</dbReference>
<dbReference type="InterPro" id="IPR008138">
    <property type="entry name" value="SapB_2"/>
</dbReference>
<evidence type="ECO:0000256" key="11">
    <source>
        <dbReference type="ARBA" id="ARBA00041785"/>
    </source>
</evidence>
<dbReference type="PROSITE" id="PS50015">
    <property type="entry name" value="SAP_B"/>
    <property type="match status" value="2"/>
</dbReference>
<dbReference type="Proteomes" id="UP001418222">
    <property type="component" value="Unassembled WGS sequence"/>
</dbReference>
<keyword evidence="5" id="KW-0645">Protease</keyword>
<dbReference type="GO" id="GO:0005764">
    <property type="term" value="C:lysosome"/>
    <property type="evidence" value="ECO:0007669"/>
    <property type="project" value="InterPro"/>
</dbReference>